<feature type="region of interest" description="Disordered" evidence="1">
    <location>
        <begin position="251"/>
        <end position="270"/>
    </location>
</feature>
<keyword evidence="3" id="KW-1185">Reference proteome</keyword>
<dbReference type="EMBL" id="JALJOR010000007">
    <property type="protein sequence ID" value="KAK9814426.1"/>
    <property type="molecule type" value="Genomic_DNA"/>
</dbReference>
<proteinExistence type="predicted"/>
<sequence length="330" mass="34511">MHARLPPAPCNSPFNAKAASRSPCKVMAGKLAAAVATIDKSSAPACAHLQAGMDWNYEMQRSPAAPCLETDLDQAVGRHAGQSRGEAGDSQAPAGSTPFASYRPGCGAAADPAGIAWPSQELSAADEASHWERLVSDAAALHRETLRLAQDAQPLQSMRSLRRIRTVSDEATDDGPGLKSVGSLSLSTALSRQMSARISALRAEQPGGMVGLDAAHNEPRLHSRLSSGAASLPDAMSILEAEALSPLTRVQDVPPSRQAPSPQLGDSSSLLRGLMKDLQTLRRRGGAMPAGDESRHETETLLSGSRLEEVVTSLYCLAGSVAGVLAWIQA</sequence>
<accession>A0AAW1Q151</accession>
<reference evidence="2 3" key="1">
    <citation type="journal article" date="2024" name="Nat. Commun.">
        <title>Phylogenomics reveals the evolutionary origins of lichenization in chlorophyte algae.</title>
        <authorList>
            <person name="Puginier C."/>
            <person name="Libourel C."/>
            <person name="Otte J."/>
            <person name="Skaloud P."/>
            <person name="Haon M."/>
            <person name="Grisel S."/>
            <person name="Petersen M."/>
            <person name="Berrin J.G."/>
            <person name="Delaux P.M."/>
            <person name="Dal Grande F."/>
            <person name="Keller J."/>
        </authorList>
    </citation>
    <scope>NUCLEOTIDE SEQUENCE [LARGE SCALE GENOMIC DNA]</scope>
    <source>
        <strain evidence="2 3">SAG 2043</strain>
    </source>
</reference>
<feature type="compositionally biased region" description="Polar residues" evidence="1">
    <location>
        <begin position="258"/>
        <end position="270"/>
    </location>
</feature>
<feature type="region of interest" description="Disordered" evidence="1">
    <location>
        <begin position="78"/>
        <end position="100"/>
    </location>
</feature>
<dbReference type="Proteomes" id="UP001489004">
    <property type="component" value="Unassembled WGS sequence"/>
</dbReference>
<dbReference type="AlphaFoldDB" id="A0AAW1Q151"/>
<gene>
    <name evidence="2" type="ORF">WJX72_005767</name>
</gene>
<evidence type="ECO:0000313" key="2">
    <source>
        <dbReference type="EMBL" id="KAK9814426.1"/>
    </source>
</evidence>
<protein>
    <submittedName>
        <fullName evidence="2">Uncharacterized protein</fullName>
    </submittedName>
</protein>
<evidence type="ECO:0000313" key="3">
    <source>
        <dbReference type="Proteomes" id="UP001489004"/>
    </source>
</evidence>
<comment type="caution">
    <text evidence="2">The sequence shown here is derived from an EMBL/GenBank/DDBJ whole genome shotgun (WGS) entry which is preliminary data.</text>
</comment>
<organism evidence="2 3">
    <name type="scientific">[Myrmecia] bisecta</name>
    <dbReference type="NCBI Taxonomy" id="41462"/>
    <lineage>
        <taxon>Eukaryota</taxon>
        <taxon>Viridiplantae</taxon>
        <taxon>Chlorophyta</taxon>
        <taxon>core chlorophytes</taxon>
        <taxon>Trebouxiophyceae</taxon>
        <taxon>Trebouxiales</taxon>
        <taxon>Trebouxiaceae</taxon>
        <taxon>Myrmecia</taxon>
    </lineage>
</organism>
<evidence type="ECO:0000256" key="1">
    <source>
        <dbReference type="SAM" id="MobiDB-lite"/>
    </source>
</evidence>
<name>A0AAW1Q151_9CHLO</name>